<dbReference type="InterPro" id="IPR036187">
    <property type="entry name" value="DNA_mismatch_repair_MutS_sf"/>
</dbReference>
<protein>
    <recommendedName>
        <fullName evidence="2 9">DNA mismatch repair protein MutS</fullName>
    </recommendedName>
</protein>
<dbReference type="SUPFAM" id="SSF55271">
    <property type="entry name" value="DNA repair protein MutS, domain I"/>
    <property type="match status" value="1"/>
</dbReference>
<feature type="binding site" evidence="9">
    <location>
        <begin position="607"/>
        <end position="614"/>
    </location>
    <ligand>
        <name>ATP</name>
        <dbReference type="ChEBI" id="CHEBI:30616"/>
    </ligand>
</feature>
<dbReference type="Pfam" id="PF05192">
    <property type="entry name" value="MutS_III"/>
    <property type="match status" value="1"/>
</dbReference>
<organism evidence="12 13">
    <name type="scientific">Candidatus Synchoanobacter obligatus</name>
    <dbReference type="NCBI Taxonomy" id="2919597"/>
    <lineage>
        <taxon>Bacteria</taxon>
        <taxon>Pseudomonadati</taxon>
        <taxon>Pseudomonadota</taxon>
        <taxon>Gammaproteobacteria</taxon>
        <taxon>Candidatus Comchoanobacterales</taxon>
        <taxon>Candidatus Comchoanobacteraceae</taxon>
        <taxon>Candidatus Synchoanobacter</taxon>
    </lineage>
</organism>
<sequence length="837" mass="93946">MASKGKITPMMQQYLQIKEEHPDALLFFRLGDFYELFHQDAIDASKLLDITLTKRGKSENATPMAGVPHHAAENYIARLIKQGKSVVVCEQVGEVTGKGPVKRAVSRIITPGTLSDDHLLNQQESVYIASVVKVKKQYGIAWAECASGKFSLDLAASESEIIEKLTQIQPKEIIKPEKLSLDTKALTSNRPEWEFGYERCYQVLTEHFNTKTLDAFGCEKIPPAIQAAGALLQYLRYTQKTQLHHIKKLTVDTQNAYLIIDATTIKHLALVKNMDGGREHTLYESLNYCKTPMGQRLLKHWILKPMRDFEQIQLRYQIISHLIHIGLILPAQSLLEEISDIERITSRIGLLTARPHDLLSLSHSLTKLPELKALLQKIPGHGTHALSEALVDCSHEIAQINTTIDENPSAIIRDGGVIQSGYDAELDRLRSLSRNSSEFLLEIEKREQDTTGLSSLKVSYNKIHGYFIEVSQSQAKQVPSHYKAKQILKNVHRYTIDELQRYEQDIQHARLKAIEKEKTLYQNLLISLQSSIQTLQQISQAISVFDNLVSMAFIAQQRSYIQPILVKDTCIEITNGQHPILSQLLKENFVPNHASLTPSQRTQVITGPNMGGKSTYMRQVALLVIMAHLGCYIPAEYAKIGPIDRIFSRIGSGDDLAAGRSTFMVEMSETAYILHHATSQSLVLIDEIGRGTSTYDGLSLAQSCCLHLAQKIQCLTLFSTHFFEITLLAQHYPFIFNVHLAAAEHEQELVFLYKLMQGAATKSYGIWVAKLAGIPDSMIEHAKVILNTLENNQTSSPPPPQQLAILEQVNLSKTTPKQALQILYQLKQTGLKLSIED</sequence>
<dbReference type="InterPro" id="IPR007861">
    <property type="entry name" value="DNA_mismatch_repair_MutS_clamp"/>
</dbReference>
<dbReference type="Pfam" id="PF01624">
    <property type="entry name" value="MutS_I"/>
    <property type="match status" value="1"/>
</dbReference>
<dbReference type="InterPro" id="IPR005748">
    <property type="entry name" value="DNA_mismatch_repair_MutS"/>
</dbReference>
<comment type="caution">
    <text evidence="12">The sequence shown here is derived from an EMBL/GenBank/DDBJ whole genome shotgun (WGS) entry which is preliminary data.</text>
</comment>
<dbReference type="Pfam" id="PF00488">
    <property type="entry name" value="MutS_V"/>
    <property type="match status" value="1"/>
</dbReference>
<dbReference type="Gene3D" id="3.40.1170.10">
    <property type="entry name" value="DNA repair protein MutS, domain I"/>
    <property type="match status" value="1"/>
</dbReference>
<keyword evidence="13" id="KW-1185">Reference proteome</keyword>
<dbReference type="SMART" id="SM00533">
    <property type="entry name" value="MUTSd"/>
    <property type="match status" value="1"/>
</dbReference>
<dbReference type="SMART" id="SM00534">
    <property type="entry name" value="MUTSac"/>
    <property type="match status" value="1"/>
</dbReference>
<evidence type="ECO:0000256" key="10">
    <source>
        <dbReference type="RuleBase" id="RU003756"/>
    </source>
</evidence>
<dbReference type="SUPFAM" id="SSF48334">
    <property type="entry name" value="DNA repair protein MutS, domain III"/>
    <property type="match status" value="1"/>
</dbReference>
<dbReference type="Gene3D" id="3.40.50.300">
    <property type="entry name" value="P-loop containing nucleotide triphosphate hydrolases"/>
    <property type="match status" value="1"/>
</dbReference>
<proteinExistence type="inferred from homology"/>
<dbReference type="NCBIfam" id="TIGR01070">
    <property type="entry name" value="mutS1"/>
    <property type="match status" value="1"/>
</dbReference>
<dbReference type="InterPro" id="IPR007696">
    <property type="entry name" value="DNA_mismatch_repair_MutS_core"/>
</dbReference>
<dbReference type="EMBL" id="JAKUDN010000002">
    <property type="protein sequence ID" value="MCP8352582.1"/>
    <property type="molecule type" value="Genomic_DNA"/>
</dbReference>
<keyword evidence="6 9" id="KW-0238">DNA-binding</keyword>
<name>A0ABT1L5X9_9GAMM</name>
<dbReference type="PROSITE" id="PS00486">
    <property type="entry name" value="DNA_MISMATCH_REPAIR_2"/>
    <property type="match status" value="1"/>
</dbReference>
<dbReference type="Proteomes" id="UP001320768">
    <property type="component" value="Unassembled WGS sequence"/>
</dbReference>
<dbReference type="InterPro" id="IPR016151">
    <property type="entry name" value="DNA_mismatch_repair_MutS_N"/>
</dbReference>
<evidence type="ECO:0000313" key="13">
    <source>
        <dbReference type="Proteomes" id="UP001320768"/>
    </source>
</evidence>
<evidence type="ECO:0000313" key="12">
    <source>
        <dbReference type="EMBL" id="MCP8352582.1"/>
    </source>
</evidence>
<keyword evidence="3 9" id="KW-0547">Nucleotide-binding</keyword>
<evidence type="ECO:0000256" key="1">
    <source>
        <dbReference type="ARBA" id="ARBA00006271"/>
    </source>
</evidence>
<dbReference type="Pfam" id="PF05188">
    <property type="entry name" value="MutS_II"/>
    <property type="match status" value="1"/>
</dbReference>
<evidence type="ECO:0000259" key="11">
    <source>
        <dbReference type="PROSITE" id="PS00486"/>
    </source>
</evidence>
<dbReference type="Gene3D" id="1.10.1420.10">
    <property type="match status" value="2"/>
</dbReference>
<evidence type="ECO:0000256" key="7">
    <source>
        <dbReference type="ARBA" id="ARBA00023204"/>
    </source>
</evidence>
<dbReference type="Pfam" id="PF05190">
    <property type="entry name" value="MutS_IV"/>
    <property type="match status" value="1"/>
</dbReference>
<dbReference type="InterPro" id="IPR017261">
    <property type="entry name" value="DNA_mismatch_repair_MutS/MSH"/>
</dbReference>
<dbReference type="Gene3D" id="3.30.420.110">
    <property type="entry name" value="MutS, connector domain"/>
    <property type="match status" value="1"/>
</dbReference>
<dbReference type="NCBIfam" id="NF003810">
    <property type="entry name" value="PRK05399.1"/>
    <property type="match status" value="1"/>
</dbReference>
<dbReference type="PANTHER" id="PTHR11361:SF34">
    <property type="entry name" value="DNA MISMATCH REPAIR PROTEIN MSH1, MITOCHONDRIAL"/>
    <property type="match status" value="1"/>
</dbReference>
<feature type="domain" description="DNA mismatch repair proteins mutS family" evidence="11">
    <location>
        <begin position="681"/>
        <end position="697"/>
    </location>
</feature>
<dbReference type="HAMAP" id="MF_00096">
    <property type="entry name" value="MutS"/>
    <property type="match status" value="1"/>
</dbReference>
<evidence type="ECO:0000256" key="5">
    <source>
        <dbReference type="ARBA" id="ARBA00022840"/>
    </source>
</evidence>
<dbReference type="RefSeq" id="WP_258569688.1">
    <property type="nucleotide sequence ID" value="NZ_JAKUDN010000002.1"/>
</dbReference>
<keyword evidence="4 9" id="KW-0227">DNA damage</keyword>
<accession>A0ABT1L5X9</accession>
<keyword evidence="7 9" id="KW-0234">DNA repair</keyword>
<evidence type="ECO:0000256" key="2">
    <source>
        <dbReference type="ARBA" id="ARBA00021982"/>
    </source>
</evidence>
<dbReference type="PANTHER" id="PTHR11361">
    <property type="entry name" value="DNA MISMATCH REPAIR PROTEIN MUTS FAMILY MEMBER"/>
    <property type="match status" value="1"/>
</dbReference>
<dbReference type="InterPro" id="IPR027417">
    <property type="entry name" value="P-loop_NTPase"/>
</dbReference>
<reference evidence="12 13" key="1">
    <citation type="journal article" date="2022" name="Nat. Microbiol.">
        <title>The microbiome of a bacterivorous marine choanoflagellate contains a resource-demanding obligate bacterial associate.</title>
        <authorList>
            <person name="Needham D.M."/>
            <person name="Poirier C."/>
            <person name="Bachy C."/>
            <person name="George E.E."/>
            <person name="Wilken S."/>
            <person name="Yung C.C.M."/>
            <person name="Limardo A.J."/>
            <person name="Morando M."/>
            <person name="Sudek L."/>
            <person name="Malmstrom R.R."/>
            <person name="Keeling P.J."/>
            <person name="Santoro A.E."/>
            <person name="Worden A.Z."/>
        </authorList>
    </citation>
    <scope>NUCLEOTIDE SEQUENCE [LARGE SCALE GENOMIC DNA]</scope>
    <source>
        <strain evidence="12 13">Comchoano-2</strain>
    </source>
</reference>
<dbReference type="InterPro" id="IPR036678">
    <property type="entry name" value="MutS_con_dom_sf"/>
</dbReference>
<evidence type="ECO:0000256" key="8">
    <source>
        <dbReference type="ARBA" id="ARBA00024647"/>
    </source>
</evidence>
<dbReference type="InterPro" id="IPR000432">
    <property type="entry name" value="DNA_mismatch_repair_MutS_C"/>
</dbReference>
<dbReference type="SUPFAM" id="SSF53150">
    <property type="entry name" value="DNA repair protein MutS, domain II"/>
    <property type="match status" value="1"/>
</dbReference>
<comment type="function">
    <text evidence="8 9">This protein is involved in the repair of mismatches in DNA. It is possible that it carries out the mismatch recognition step. This protein has a weak ATPase activity.</text>
</comment>
<evidence type="ECO:0000256" key="4">
    <source>
        <dbReference type="ARBA" id="ARBA00022763"/>
    </source>
</evidence>
<dbReference type="SUPFAM" id="SSF52540">
    <property type="entry name" value="P-loop containing nucleoside triphosphate hydrolases"/>
    <property type="match status" value="1"/>
</dbReference>
<evidence type="ECO:0000256" key="9">
    <source>
        <dbReference type="HAMAP-Rule" id="MF_00096"/>
    </source>
</evidence>
<evidence type="ECO:0000256" key="6">
    <source>
        <dbReference type="ARBA" id="ARBA00023125"/>
    </source>
</evidence>
<keyword evidence="5 9" id="KW-0067">ATP-binding</keyword>
<dbReference type="PIRSF" id="PIRSF037677">
    <property type="entry name" value="DNA_mis_repair_Msh6"/>
    <property type="match status" value="1"/>
</dbReference>
<dbReference type="InterPro" id="IPR045076">
    <property type="entry name" value="MutS"/>
</dbReference>
<comment type="similarity">
    <text evidence="1 9 10">Belongs to the DNA mismatch repair MutS family.</text>
</comment>
<dbReference type="InterPro" id="IPR007860">
    <property type="entry name" value="DNA_mmatch_repair_MutS_con_dom"/>
</dbReference>
<dbReference type="InterPro" id="IPR007695">
    <property type="entry name" value="DNA_mismatch_repair_MutS-lik_N"/>
</dbReference>
<gene>
    <name evidence="9 12" type="primary">mutS</name>
    <name evidence="12" type="ORF">MKS91_04695</name>
</gene>
<evidence type="ECO:0000256" key="3">
    <source>
        <dbReference type="ARBA" id="ARBA00022741"/>
    </source>
</evidence>